<dbReference type="InterPro" id="IPR050226">
    <property type="entry name" value="NagZ_Beta-hexosaminidase"/>
</dbReference>
<feature type="domain" description="Glycoside hydrolase family 3 N-terminal" evidence="6">
    <location>
        <begin position="79"/>
        <end position="380"/>
    </location>
</feature>
<dbReference type="InterPro" id="IPR036962">
    <property type="entry name" value="Glyco_hydro_3_N_sf"/>
</dbReference>
<dbReference type="PANTHER" id="PTHR30480:SF13">
    <property type="entry name" value="BETA-HEXOSAMINIDASE"/>
    <property type="match status" value="1"/>
</dbReference>
<dbReference type="SUPFAM" id="SSF51445">
    <property type="entry name" value="(Trans)glycosidases"/>
    <property type="match status" value="1"/>
</dbReference>
<dbReference type="EC" id="3.2.1.52" evidence="3"/>
<sequence>MAKMESGIFVRRIGTLVLLFYTVVLQALSPIPADEKITFWSDYPNDILASEICRRMTDEELFAQILMFGWAGQEPSPLLIQWVTERELGSVKVFGWNTDDIVLVAKSVTLLQKKAQKGRFSIPLYVATDQEGGLIRHVKGKTSDTPGNLAIGASGYPSDAWYSGYYIAKELRALGINMNFAPTVDLYTNLDSSVIGSRSFGYDPNFSGVMGASFAAGSMAAGVIPTAKHFPGHGDTEADSHGKLPIIDADWDTLLQRELIPFEYLIREKIPAVMSGHLSFPRIISKGQPASLSRFFLTDILRNKLGYEGLIITDDMMMNGATSYTGAVSSAVALAAEAGNDIIISSTTAQWDEPLWHNNIKRMKTDSDFKEIVRNAAERVVLSKLKYFKGENPVPLLPDIGAIELCVPDPEAESFFTSQAARAVTLYKAGDFPFTSEQALLQKILLAGQFQEFFDEGAQRYKNARFFFFGYNLDSANIRQKGAQLAQYAKNYDTVIVCVANEASRRVAKYLAQSGKRVIVVSALEPVHVFDFDWADSIVLAYSYSRYSFRAAFAALAGDYTPQGLLPLNVRLPKGGALR</sequence>
<evidence type="ECO:0000256" key="1">
    <source>
        <dbReference type="ARBA" id="ARBA00001231"/>
    </source>
</evidence>
<dbReference type="InterPro" id="IPR036881">
    <property type="entry name" value="Glyco_hydro_3_C_sf"/>
</dbReference>
<accession>A0ABN0NWL9</accession>
<dbReference type="SUPFAM" id="SSF52279">
    <property type="entry name" value="Beta-D-glucan exohydrolase, C-terminal domain"/>
    <property type="match status" value="1"/>
</dbReference>
<reference evidence="7 8" key="1">
    <citation type="submission" date="2013-08" db="EMBL/GenBank/DDBJ databases">
        <authorList>
            <person name="Weinstock G."/>
            <person name="Sodergren E."/>
            <person name="Wylie T."/>
            <person name="Fulton L."/>
            <person name="Fulton R."/>
            <person name="Fronick C."/>
            <person name="O'Laughlin M."/>
            <person name="Godfrey J."/>
            <person name="Miner T."/>
            <person name="Herter B."/>
            <person name="Appelbaum E."/>
            <person name="Cordes M."/>
            <person name="Lek S."/>
            <person name="Wollam A."/>
            <person name="Pepin K.H."/>
            <person name="Palsikar V.B."/>
            <person name="Mitreva M."/>
            <person name="Wilson R.K."/>
        </authorList>
    </citation>
    <scope>NUCLEOTIDE SEQUENCE [LARGE SCALE GENOMIC DNA]</scope>
    <source>
        <strain evidence="7 8">ATCC 700332</strain>
    </source>
</reference>
<dbReference type="PANTHER" id="PTHR30480">
    <property type="entry name" value="BETA-HEXOSAMINIDASE-RELATED"/>
    <property type="match status" value="1"/>
</dbReference>
<dbReference type="InterPro" id="IPR017853">
    <property type="entry name" value="GH"/>
</dbReference>
<proteinExistence type="inferred from homology"/>
<comment type="similarity">
    <text evidence="2">Belongs to the glycosyl hydrolase 3 family.</text>
</comment>
<dbReference type="EMBL" id="AWVH01000044">
    <property type="protein sequence ID" value="ERJ91680.1"/>
    <property type="molecule type" value="Genomic_DNA"/>
</dbReference>
<dbReference type="GO" id="GO:0016787">
    <property type="term" value="F:hydrolase activity"/>
    <property type="evidence" value="ECO:0007669"/>
    <property type="project" value="UniProtKB-KW"/>
</dbReference>
<evidence type="ECO:0000256" key="2">
    <source>
        <dbReference type="ARBA" id="ARBA00005336"/>
    </source>
</evidence>
<dbReference type="Proteomes" id="UP000016649">
    <property type="component" value="Unassembled WGS sequence"/>
</dbReference>
<evidence type="ECO:0000256" key="5">
    <source>
        <dbReference type="ARBA" id="ARBA00023295"/>
    </source>
</evidence>
<dbReference type="Pfam" id="PF00933">
    <property type="entry name" value="Glyco_hydro_3"/>
    <property type="match status" value="1"/>
</dbReference>
<evidence type="ECO:0000256" key="3">
    <source>
        <dbReference type="ARBA" id="ARBA00012663"/>
    </source>
</evidence>
<name>A0ABN0NWL9_TRELE</name>
<evidence type="ECO:0000259" key="6">
    <source>
        <dbReference type="Pfam" id="PF00933"/>
    </source>
</evidence>
<organism evidence="7 8">
    <name type="scientific">Treponema lecithinolyticum ATCC 700332</name>
    <dbReference type="NCBI Taxonomy" id="1321815"/>
    <lineage>
        <taxon>Bacteria</taxon>
        <taxon>Pseudomonadati</taxon>
        <taxon>Spirochaetota</taxon>
        <taxon>Spirochaetia</taxon>
        <taxon>Spirochaetales</taxon>
        <taxon>Treponemataceae</taxon>
        <taxon>Treponema</taxon>
    </lineage>
</organism>
<gene>
    <name evidence="7" type="ORF">HMPREF9193_02136</name>
</gene>
<comment type="catalytic activity">
    <reaction evidence="1">
        <text>Hydrolysis of terminal non-reducing N-acetyl-D-hexosamine residues in N-acetyl-beta-D-hexosaminides.</text>
        <dbReference type="EC" id="3.2.1.52"/>
    </reaction>
</comment>
<keyword evidence="4 7" id="KW-0378">Hydrolase</keyword>
<dbReference type="InterPro" id="IPR001764">
    <property type="entry name" value="Glyco_hydro_3_N"/>
</dbReference>
<evidence type="ECO:0000313" key="8">
    <source>
        <dbReference type="Proteomes" id="UP000016649"/>
    </source>
</evidence>
<evidence type="ECO:0000256" key="4">
    <source>
        <dbReference type="ARBA" id="ARBA00022801"/>
    </source>
</evidence>
<comment type="caution">
    <text evidence="7">The sequence shown here is derived from an EMBL/GenBank/DDBJ whole genome shotgun (WGS) entry which is preliminary data.</text>
</comment>
<evidence type="ECO:0000313" key="7">
    <source>
        <dbReference type="EMBL" id="ERJ91680.1"/>
    </source>
</evidence>
<keyword evidence="8" id="KW-1185">Reference proteome</keyword>
<keyword evidence="5" id="KW-0326">Glycosidase</keyword>
<dbReference type="Gene3D" id="3.20.20.300">
    <property type="entry name" value="Glycoside hydrolase, family 3, N-terminal domain"/>
    <property type="match status" value="1"/>
</dbReference>
<protein>
    <recommendedName>
        <fullName evidence="3">beta-N-acetylhexosaminidase</fullName>
        <ecNumber evidence="3">3.2.1.52</ecNumber>
    </recommendedName>
</protein>
<dbReference type="Gene3D" id="3.40.50.1700">
    <property type="entry name" value="Glycoside hydrolase family 3 C-terminal domain"/>
    <property type="match status" value="1"/>
</dbReference>